<protein>
    <submittedName>
        <fullName evidence="1">Uncharacterized protein</fullName>
    </submittedName>
</protein>
<keyword evidence="2" id="KW-1185">Reference proteome</keyword>
<evidence type="ECO:0000313" key="1">
    <source>
        <dbReference type="EMBL" id="GMS83920.1"/>
    </source>
</evidence>
<dbReference type="Proteomes" id="UP001432027">
    <property type="component" value="Unassembled WGS sequence"/>
</dbReference>
<name>A0AAV5SN06_9BILA</name>
<accession>A0AAV5SN06</accession>
<comment type="caution">
    <text evidence="1">The sequence shown here is derived from an EMBL/GenBank/DDBJ whole genome shotgun (WGS) entry which is preliminary data.</text>
</comment>
<dbReference type="AlphaFoldDB" id="A0AAV5SN06"/>
<reference evidence="1" key="1">
    <citation type="submission" date="2023-10" db="EMBL/GenBank/DDBJ databases">
        <title>Genome assembly of Pristionchus species.</title>
        <authorList>
            <person name="Yoshida K."/>
            <person name="Sommer R.J."/>
        </authorList>
    </citation>
    <scope>NUCLEOTIDE SEQUENCE</scope>
    <source>
        <strain evidence="1">RS0144</strain>
    </source>
</reference>
<feature type="non-terminal residue" evidence="1">
    <location>
        <position position="1"/>
    </location>
</feature>
<proteinExistence type="predicted"/>
<organism evidence="1 2">
    <name type="scientific">Pristionchus entomophagus</name>
    <dbReference type="NCBI Taxonomy" id="358040"/>
    <lineage>
        <taxon>Eukaryota</taxon>
        <taxon>Metazoa</taxon>
        <taxon>Ecdysozoa</taxon>
        <taxon>Nematoda</taxon>
        <taxon>Chromadorea</taxon>
        <taxon>Rhabditida</taxon>
        <taxon>Rhabditina</taxon>
        <taxon>Diplogasteromorpha</taxon>
        <taxon>Diplogasteroidea</taxon>
        <taxon>Neodiplogasteridae</taxon>
        <taxon>Pristionchus</taxon>
    </lineage>
</organism>
<dbReference type="EMBL" id="BTSX01000002">
    <property type="protein sequence ID" value="GMS83920.1"/>
    <property type="molecule type" value="Genomic_DNA"/>
</dbReference>
<gene>
    <name evidence="1" type="ORF">PENTCL1PPCAC_6095</name>
</gene>
<evidence type="ECO:0000313" key="2">
    <source>
        <dbReference type="Proteomes" id="UP001432027"/>
    </source>
</evidence>
<sequence length="149" mass="17002">LHSSMVVAPPRKDPTLDVIDHSIRTLLSAPRDRSLHLTLRVANGALTTSVRAVDEDEILEQAKNRGVVDLMKRARDMKKVRDACDVARQYFFEVATRPNGGERGLDSISRREMRRREEGRKVVVAIEEKESWLGWVSRRIRGETSRSNP</sequence>